<evidence type="ECO:0000313" key="8">
    <source>
        <dbReference type="Proteomes" id="UP000604825"/>
    </source>
</evidence>
<feature type="chain" id="PRO_5032580928" description="Bifunctional inhibitor/plant lipid transfer protein/seed storage helical domain-containing protein" evidence="5">
    <location>
        <begin position="25"/>
        <end position="202"/>
    </location>
</feature>
<dbReference type="AlphaFoldDB" id="A0A811N7Z7"/>
<dbReference type="InterPro" id="IPR036312">
    <property type="entry name" value="Bifun_inhib/LTP/seed_sf"/>
</dbReference>
<dbReference type="GO" id="GO:0006869">
    <property type="term" value="P:lipid transport"/>
    <property type="evidence" value="ECO:0007669"/>
    <property type="project" value="InterPro"/>
</dbReference>
<keyword evidence="3" id="KW-1015">Disulfide bond</keyword>
<evidence type="ECO:0000256" key="3">
    <source>
        <dbReference type="ARBA" id="ARBA00023157"/>
    </source>
</evidence>
<reference evidence="7" key="1">
    <citation type="submission" date="2020-10" db="EMBL/GenBank/DDBJ databases">
        <authorList>
            <person name="Han B."/>
            <person name="Lu T."/>
            <person name="Zhao Q."/>
            <person name="Huang X."/>
            <person name="Zhao Y."/>
        </authorList>
    </citation>
    <scope>NUCLEOTIDE SEQUENCE</scope>
</reference>
<evidence type="ECO:0000256" key="2">
    <source>
        <dbReference type="ARBA" id="ARBA00022729"/>
    </source>
</evidence>
<dbReference type="GO" id="GO:0008289">
    <property type="term" value="F:lipid binding"/>
    <property type="evidence" value="ECO:0007669"/>
    <property type="project" value="InterPro"/>
</dbReference>
<dbReference type="PRINTS" id="PR00382">
    <property type="entry name" value="LIPIDTRNSFER"/>
</dbReference>
<dbReference type="CDD" id="cd00010">
    <property type="entry name" value="AAI_LTSS"/>
    <property type="match status" value="1"/>
</dbReference>
<feature type="domain" description="Bifunctional inhibitor/plant lipid transfer protein/seed storage helical" evidence="6">
    <location>
        <begin position="18"/>
        <end position="113"/>
    </location>
</feature>
<organism evidence="7 8">
    <name type="scientific">Miscanthus lutarioriparius</name>
    <dbReference type="NCBI Taxonomy" id="422564"/>
    <lineage>
        <taxon>Eukaryota</taxon>
        <taxon>Viridiplantae</taxon>
        <taxon>Streptophyta</taxon>
        <taxon>Embryophyta</taxon>
        <taxon>Tracheophyta</taxon>
        <taxon>Spermatophyta</taxon>
        <taxon>Magnoliopsida</taxon>
        <taxon>Liliopsida</taxon>
        <taxon>Poales</taxon>
        <taxon>Poaceae</taxon>
        <taxon>PACMAD clade</taxon>
        <taxon>Panicoideae</taxon>
        <taxon>Andropogonodae</taxon>
        <taxon>Andropogoneae</taxon>
        <taxon>Saccharinae</taxon>
        <taxon>Miscanthus</taxon>
    </lineage>
</organism>
<comment type="similarity">
    <text evidence="1">Belongs to the plant LTP family.</text>
</comment>
<evidence type="ECO:0000256" key="1">
    <source>
        <dbReference type="ARBA" id="ARBA00009748"/>
    </source>
</evidence>
<evidence type="ECO:0000259" key="6">
    <source>
        <dbReference type="Pfam" id="PF14368"/>
    </source>
</evidence>
<gene>
    <name evidence="7" type="ORF">NCGR_LOCUS11175</name>
</gene>
<evidence type="ECO:0000256" key="5">
    <source>
        <dbReference type="SAM" id="SignalP"/>
    </source>
</evidence>
<protein>
    <recommendedName>
        <fullName evidence="6">Bifunctional inhibitor/plant lipid transfer protein/seed storage helical domain-containing protein</fullName>
    </recommendedName>
</protein>
<keyword evidence="4" id="KW-0325">Glycoprotein</keyword>
<dbReference type="EMBL" id="CAJGYO010000003">
    <property type="protein sequence ID" value="CAD6217027.1"/>
    <property type="molecule type" value="Genomic_DNA"/>
</dbReference>
<feature type="signal peptide" evidence="5">
    <location>
        <begin position="1"/>
        <end position="24"/>
    </location>
</feature>
<dbReference type="PANTHER" id="PTHR33044">
    <property type="entry name" value="BIFUNCTIONAL INHIBITOR/LIPID-TRANSFER PROTEIN/SEED STORAGE 2S ALBUMIN SUPERFAMILY PROTEIN-RELATED"/>
    <property type="match status" value="1"/>
</dbReference>
<dbReference type="InterPro" id="IPR000528">
    <property type="entry name" value="Plant_nsLTP"/>
</dbReference>
<dbReference type="InterPro" id="IPR043325">
    <property type="entry name" value="LTSS"/>
</dbReference>
<dbReference type="Pfam" id="PF14368">
    <property type="entry name" value="LTP_2"/>
    <property type="match status" value="1"/>
</dbReference>
<sequence length="202" mass="20328">MARLSLAVAAVVVAVLALASGAASQAPGPSPPVDCSSAVTGLIGCVSYVQQGSTQGKPTSGCCDGVKAALKSPATVACLCAAFGQNYGIQVNLTRAAGLPAACGEDPAAFSKCNIKVPGAPASGSEIMGTSVSLRYLTRLCRFHVCSAYSFWNGSGRPKPRLIEVSGGDATGLSVRRPRCRGRDSALALPPLKMPGASVIGF</sequence>
<evidence type="ECO:0000256" key="4">
    <source>
        <dbReference type="ARBA" id="ARBA00023180"/>
    </source>
</evidence>
<comment type="caution">
    <text evidence="7">The sequence shown here is derived from an EMBL/GenBank/DDBJ whole genome shotgun (WGS) entry which is preliminary data.</text>
</comment>
<keyword evidence="8" id="KW-1185">Reference proteome</keyword>
<dbReference type="Proteomes" id="UP000604825">
    <property type="component" value="Unassembled WGS sequence"/>
</dbReference>
<keyword evidence="2 5" id="KW-0732">Signal</keyword>
<name>A0A811N7Z7_9POAL</name>
<accession>A0A811N7Z7</accession>
<dbReference type="OrthoDB" id="659547at2759"/>
<dbReference type="SUPFAM" id="SSF47699">
    <property type="entry name" value="Bifunctional inhibitor/lipid-transfer protein/seed storage 2S albumin"/>
    <property type="match status" value="1"/>
</dbReference>
<evidence type="ECO:0000313" key="7">
    <source>
        <dbReference type="EMBL" id="CAD6217027.1"/>
    </source>
</evidence>
<proteinExistence type="inferred from homology"/>
<dbReference type="InterPro" id="IPR016140">
    <property type="entry name" value="Bifunc_inhib/LTP/seed_store"/>
</dbReference>
<dbReference type="Gene3D" id="1.10.110.10">
    <property type="entry name" value="Plant lipid-transfer and hydrophobic proteins"/>
    <property type="match status" value="1"/>
</dbReference>